<dbReference type="Pfam" id="PF18962">
    <property type="entry name" value="Por_Secre_tail"/>
    <property type="match status" value="1"/>
</dbReference>
<keyword evidence="1 2" id="KW-0732">Signal</keyword>
<name>A0A2S0RHV9_9FLAO</name>
<evidence type="ECO:0000259" key="3">
    <source>
        <dbReference type="Pfam" id="PF18962"/>
    </source>
</evidence>
<evidence type="ECO:0000313" key="5">
    <source>
        <dbReference type="Proteomes" id="UP000244193"/>
    </source>
</evidence>
<dbReference type="NCBIfam" id="TIGR04183">
    <property type="entry name" value="Por_Secre_tail"/>
    <property type="match status" value="1"/>
</dbReference>
<evidence type="ECO:0000313" key="4">
    <source>
        <dbReference type="EMBL" id="AWA31313.1"/>
    </source>
</evidence>
<accession>A0A2S0RHV9</accession>
<dbReference type="KEGG" id="fmg:HYN48_15105"/>
<evidence type="ECO:0000256" key="2">
    <source>
        <dbReference type="SAM" id="SignalP"/>
    </source>
</evidence>
<dbReference type="OrthoDB" id="1418027at2"/>
<reference evidence="4 5" key="1">
    <citation type="submission" date="2018-04" db="EMBL/GenBank/DDBJ databases">
        <title>Genome sequencing of Flavobacterium sp. HYN0048.</title>
        <authorList>
            <person name="Yi H."/>
            <person name="Baek C."/>
        </authorList>
    </citation>
    <scope>NUCLEOTIDE SEQUENCE [LARGE SCALE GENOMIC DNA]</scope>
    <source>
        <strain evidence="4 5">HYN0048</strain>
    </source>
</reference>
<evidence type="ECO:0000256" key="1">
    <source>
        <dbReference type="ARBA" id="ARBA00022729"/>
    </source>
</evidence>
<keyword evidence="5" id="KW-1185">Reference proteome</keyword>
<sequence>MKNIYTSLSALFLVGMLFVAPKSFGQDDDFTEETFTKLRLGFHSHNNFYRQILIGFENDNATEGIDPGFDAINVFNLPNDFYFLCGTTELFIQGVGYYDTNAIYPLGVRSNSVGTISINIDAAEYWDPTQEVYIYDADNNSYFNIKNGPFTASVGIGTFNNRFSLRFSTQSTLGTGAVADAKISVNYIASDKVLALSNPTSNNATTVSLYNITGQKTVTWNISEMDQTNINLPVSGLSAGVYIVNVDTPNGRITKKILLK</sequence>
<organism evidence="4 5">
    <name type="scientific">Flavobacterium magnum</name>
    <dbReference type="NCBI Taxonomy" id="2162713"/>
    <lineage>
        <taxon>Bacteria</taxon>
        <taxon>Pseudomonadati</taxon>
        <taxon>Bacteroidota</taxon>
        <taxon>Flavobacteriia</taxon>
        <taxon>Flavobacteriales</taxon>
        <taxon>Flavobacteriaceae</taxon>
        <taxon>Flavobacterium</taxon>
    </lineage>
</organism>
<dbReference type="Proteomes" id="UP000244193">
    <property type="component" value="Chromosome"/>
</dbReference>
<protein>
    <recommendedName>
        <fullName evidence="3">Secretion system C-terminal sorting domain-containing protein</fullName>
    </recommendedName>
</protein>
<feature type="signal peptide" evidence="2">
    <location>
        <begin position="1"/>
        <end position="25"/>
    </location>
</feature>
<dbReference type="EMBL" id="CP028811">
    <property type="protein sequence ID" value="AWA31313.1"/>
    <property type="molecule type" value="Genomic_DNA"/>
</dbReference>
<dbReference type="InterPro" id="IPR026444">
    <property type="entry name" value="Secre_tail"/>
</dbReference>
<feature type="chain" id="PRO_5015577224" description="Secretion system C-terminal sorting domain-containing protein" evidence="2">
    <location>
        <begin position="26"/>
        <end position="260"/>
    </location>
</feature>
<proteinExistence type="predicted"/>
<gene>
    <name evidence="4" type="ORF">HYN48_15105</name>
</gene>
<dbReference type="AlphaFoldDB" id="A0A2S0RHV9"/>
<dbReference type="RefSeq" id="WP_108373210.1">
    <property type="nucleotide sequence ID" value="NZ_CP028811.1"/>
</dbReference>
<feature type="domain" description="Secretion system C-terminal sorting" evidence="3">
    <location>
        <begin position="195"/>
        <end position="258"/>
    </location>
</feature>